<dbReference type="STRING" id="85968.GCA_900073015_03166"/>
<dbReference type="AlphaFoldDB" id="A0A2G5P2D2"/>
<dbReference type="InterPro" id="IPR009282">
    <property type="entry name" value="DUF937"/>
</dbReference>
<evidence type="ECO:0008006" key="3">
    <source>
        <dbReference type="Google" id="ProtNLM"/>
    </source>
</evidence>
<dbReference type="EMBL" id="PDCN02000085">
    <property type="protein sequence ID" value="PIB72562.1"/>
    <property type="molecule type" value="Genomic_DNA"/>
</dbReference>
<evidence type="ECO:0000313" key="2">
    <source>
        <dbReference type="Proteomes" id="UP000230551"/>
    </source>
</evidence>
<protein>
    <recommendedName>
        <fullName evidence="3">DUF937 domain-containing protein</fullName>
    </recommendedName>
</protein>
<reference evidence="1 2" key="1">
    <citation type="journal article" date="2017" name="Infect. Genet. Evol.">
        <title>The new phylogeny of the genus Mycobacterium: The old and the news.</title>
        <authorList>
            <person name="Tortoli E."/>
            <person name="Fedrizzi T."/>
            <person name="Meehan C.J."/>
            <person name="Trovato A."/>
            <person name="Grottola A."/>
            <person name="Giacobazzi E."/>
            <person name="Serpini G.F."/>
            <person name="Tagliazucchi S."/>
            <person name="Fabio A."/>
            <person name="Bettua C."/>
            <person name="Bertorelli R."/>
            <person name="Frascaro F."/>
            <person name="De Sanctis V."/>
            <person name="Pecorari M."/>
            <person name="Jousson O."/>
            <person name="Segata N."/>
            <person name="Cirillo D.M."/>
        </authorList>
    </citation>
    <scope>NUCLEOTIDE SEQUENCE [LARGE SCALE GENOMIC DNA]</scope>
    <source>
        <strain evidence="1 2">CIP1034565</strain>
    </source>
</reference>
<feature type="non-terminal residue" evidence="1">
    <location>
        <position position="93"/>
    </location>
</feature>
<dbReference type="Pfam" id="PF06078">
    <property type="entry name" value="DUF937"/>
    <property type="match status" value="1"/>
</dbReference>
<sequence>KHATLLDGGVAVDDVDEADGDKIVAKIFGGNDSSAVASALSSQGATNSGLVQKLLPLLAPIVLAYIGKQFGGNQQQAQAGGNSNVLGDLLGGI</sequence>
<gene>
    <name evidence="1" type="ORF">CQY22_018655</name>
</gene>
<name>A0A2G5P2D2_9MYCO</name>
<proteinExistence type="predicted"/>
<dbReference type="RefSeq" id="WP_133119236.1">
    <property type="nucleotide sequence ID" value="NZ_PDCN02000085.1"/>
</dbReference>
<organism evidence="1 2">
    <name type="scientific">Mycolicibacterium brumae</name>
    <dbReference type="NCBI Taxonomy" id="85968"/>
    <lineage>
        <taxon>Bacteria</taxon>
        <taxon>Bacillati</taxon>
        <taxon>Actinomycetota</taxon>
        <taxon>Actinomycetes</taxon>
        <taxon>Mycobacteriales</taxon>
        <taxon>Mycobacteriaceae</taxon>
        <taxon>Mycolicibacterium</taxon>
    </lineage>
</organism>
<feature type="non-terminal residue" evidence="1">
    <location>
        <position position="1"/>
    </location>
</feature>
<accession>A0A2G5P2D2</accession>
<keyword evidence="2" id="KW-1185">Reference proteome</keyword>
<comment type="caution">
    <text evidence="1">The sequence shown here is derived from an EMBL/GenBank/DDBJ whole genome shotgun (WGS) entry which is preliminary data.</text>
</comment>
<dbReference type="OrthoDB" id="3577641at2"/>
<evidence type="ECO:0000313" key="1">
    <source>
        <dbReference type="EMBL" id="PIB72562.1"/>
    </source>
</evidence>
<dbReference type="Proteomes" id="UP000230551">
    <property type="component" value="Unassembled WGS sequence"/>
</dbReference>